<feature type="transmembrane region" description="Helical" evidence="4">
    <location>
        <begin position="330"/>
        <end position="353"/>
    </location>
</feature>
<keyword evidence="3 4" id="KW-0472">Membrane</keyword>
<dbReference type="InterPro" id="IPR036259">
    <property type="entry name" value="MFS_trans_sf"/>
</dbReference>
<evidence type="ECO:0000259" key="5">
    <source>
        <dbReference type="PROSITE" id="PS50850"/>
    </source>
</evidence>
<dbReference type="OrthoDB" id="9770492at2"/>
<dbReference type="InterPro" id="IPR020846">
    <property type="entry name" value="MFS_dom"/>
</dbReference>
<keyword evidence="2 4" id="KW-1133">Transmembrane helix</keyword>
<dbReference type="InterPro" id="IPR011701">
    <property type="entry name" value="MFS"/>
</dbReference>
<evidence type="ECO:0000313" key="6">
    <source>
        <dbReference type="EMBL" id="GBO94432.1"/>
    </source>
</evidence>
<dbReference type="CDD" id="cd17478">
    <property type="entry name" value="MFS_FsR"/>
    <property type="match status" value="1"/>
</dbReference>
<feature type="transmembrane region" description="Helical" evidence="4">
    <location>
        <begin position="274"/>
        <end position="291"/>
    </location>
</feature>
<organism evidence="6 7">
    <name type="scientific">Mesosutterella multiformis</name>
    <dbReference type="NCBI Taxonomy" id="2259133"/>
    <lineage>
        <taxon>Bacteria</taxon>
        <taxon>Pseudomonadati</taxon>
        <taxon>Pseudomonadota</taxon>
        <taxon>Betaproteobacteria</taxon>
        <taxon>Burkholderiales</taxon>
        <taxon>Sutterellaceae</taxon>
        <taxon>Mesosutterella</taxon>
    </lineage>
</organism>
<evidence type="ECO:0000256" key="4">
    <source>
        <dbReference type="SAM" id="Phobius"/>
    </source>
</evidence>
<dbReference type="Proteomes" id="UP000266091">
    <property type="component" value="Unassembled WGS sequence"/>
</dbReference>
<evidence type="ECO:0000256" key="3">
    <source>
        <dbReference type="ARBA" id="ARBA00023136"/>
    </source>
</evidence>
<comment type="caution">
    <text evidence="6">The sequence shown here is derived from an EMBL/GenBank/DDBJ whole genome shotgun (WGS) entry which is preliminary data.</text>
</comment>
<dbReference type="EMBL" id="BGZJ01000002">
    <property type="protein sequence ID" value="GBO94432.1"/>
    <property type="molecule type" value="Genomic_DNA"/>
</dbReference>
<feature type="domain" description="Major facilitator superfamily (MFS) profile" evidence="5">
    <location>
        <begin position="5"/>
        <end position="385"/>
    </location>
</feature>
<feature type="transmembrane region" description="Helical" evidence="4">
    <location>
        <begin position="92"/>
        <end position="110"/>
    </location>
</feature>
<reference evidence="6 7" key="1">
    <citation type="journal article" date="2018" name="Int. J. Syst. Evol. Microbiol.">
        <title>Mesosutterella multiformis gen. nov., sp. nov., a member of the family Sutterellaceae and Sutterella megalosphaeroides sp. nov., isolated from human faeces.</title>
        <authorList>
            <person name="Sakamoto M."/>
            <person name="Ikeyama N."/>
            <person name="Kunihiro T."/>
            <person name="Iino T."/>
            <person name="Yuki M."/>
            <person name="Ohkuma M."/>
        </authorList>
    </citation>
    <scope>NUCLEOTIDE SEQUENCE [LARGE SCALE GENOMIC DNA]</scope>
    <source>
        <strain evidence="6 7">4NBBH2</strain>
    </source>
</reference>
<feature type="transmembrane region" description="Helical" evidence="4">
    <location>
        <begin position="159"/>
        <end position="176"/>
    </location>
</feature>
<gene>
    <name evidence="6" type="ORF">MESMUL_17860</name>
</gene>
<accession>A0A388SDJ9</accession>
<evidence type="ECO:0000313" key="7">
    <source>
        <dbReference type="Proteomes" id="UP000266091"/>
    </source>
</evidence>
<feature type="transmembrane region" description="Helical" evidence="4">
    <location>
        <begin position="359"/>
        <end position="380"/>
    </location>
</feature>
<dbReference type="SUPFAM" id="SSF103473">
    <property type="entry name" value="MFS general substrate transporter"/>
    <property type="match status" value="1"/>
</dbReference>
<feature type="transmembrane region" description="Helical" evidence="4">
    <location>
        <begin position="70"/>
        <end position="86"/>
    </location>
</feature>
<dbReference type="PROSITE" id="PS50850">
    <property type="entry name" value="MFS"/>
    <property type="match status" value="1"/>
</dbReference>
<dbReference type="InterPro" id="IPR022324">
    <property type="entry name" value="Bacilysin_exporter_BacE_put"/>
</dbReference>
<keyword evidence="7" id="KW-1185">Reference proteome</keyword>
<name>A0A388SDJ9_9BURK</name>
<dbReference type="GO" id="GO:0005886">
    <property type="term" value="C:plasma membrane"/>
    <property type="evidence" value="ECO:0007669"/>
    <property type="project" value="TreeGrafter"/>
</dbReference>
<evidence type="ECO:0000256" key="1">
    <source>
        <dbReference type="ARBA" id="ARBA00022692"/>
    </source>
</evidence>
<proteinExistence type="predicted"/>
<protein>
    <submittedName>
        <fullName evidence="6">MFS transporter</fullName>
    </submittedName>
</protein>
<dbReference type="Pfam" id="PF07690">
    <property type="entry name" value="MFS_1"/>
    <property type="match status" value="1"/>
</dbReference>
<dbReference type="RefSeq" id="WP_116270699.1">
    <property type="nucleotide sequence ID" value="NZ_BGZJ01000002.1"/>
</dbReference>
<keyword evidence="1 4" id="KW-0812">Transmembrane</keyword>
<feature type="transmembrane region" description="Helical" evidence="4">
    <location>
        <begin position="131"/>
        <end position="153"/>
    </location>
</feature>
<evidence type="ECO:0000256" key="2">
    <source>
        <dbReference type="ARBA" id="ARBA00022989"/>
    </source>
</evidence>
<dbReference type="Gene3D" id="1.20.1250.20">
    <property type="entry name" value="MFS general substrate transporter like domains"/>
    <property type="match status" value="2"/>
</dbReference>
<feature type="transmembrane region" description="Helical" evidence="4">
    <location>
        <begin position="297"/>
        <end position="318"/>
    </location>
</feature>
<sequence>MEKKSLAILATSHFVTDLNLGSLPAVLPFFVTVYGFDYKSVAGLMFASSCLSTIVQPFFGWLADKGPRHWFMGLGLLICGISFALAGFFTNYWAIFAAILLSGVGSAIFHPEAAKLVNAISGAKRGMGMSVFSVGGNGGFGAGPLLAVALITAFGLHGMAFYAIMALAVGVPLLLFSSRIKVPNEGVKPVKAAAAVAEDPQANDWKSFSKLTVFIVLRSACYTGINSFLPLYCIYSLGASHSAASATVSVLAFAGIFCTFLGGPLADRFGYAKMIRIGSLLLVPAIALAVLPHSLFWVYAMLIPISLAFNITYSPFVVLGQNFLAKSVGFASGITLGISFSAGGILAPGLGWFGDKFGIAFTMGLLVVLALAAHLISYFIPKKPAGTPAAEVKPEPAKPAA</sequence>
<feature type="transmembrane region" description="Helical" evidence="4">
    <location>
        <begin position="40"/>
        <end position="63"/>
    </location>
</feature>
<feature type="transmembrane region" description="Helical" evidence="4">
    <location>
        <begin position="215"/>
        <end position="237"/>
    </location>
</feature>
<feature type="transmembrane region" description="Helical" evidence="4">
    <location>
        <begin position="243"/>
        <end position="262"/>
    </location>
</feature>
<dbReference type="PANTHER" id="PTHR43129">
    <property type="entry name" value="FOSMIDOMYCIN RESISTANCE PROTEIN"/>
    <property type="match status" value="1"/>
</dbReference>
<dbReference type="PANTHER" id="PTHR43129:SF1">
    <property type="entry name" value="FOSMIDOMYCIN RESISTANCE PROTEIN"/>
    <property type="match status" value="1"/>
</dbReference>
<dbReference type="AlphaFoldDB" id="A0A388SDJ9"/>
<dbReference type="GO" id="GO:0022857">
    <property type="term" value="F:transmembrane transporter activity"/>
    <property type="evidence" value="ECO:0007669"/>
    <property type="project" value="InterPro"/>
</dbReference>
<dbReference type="PRINTS" id="PR01988">
    <property type="entry name" value="EXPORTERBACE"/>
</dbReference>